<organism evidence="3 4">
    <name type="scientific">Cryobacterium breve</name>
    <dbReference type="NCBI Taxonomy" id="1259258"/>
    <lineage>
        <taxon>Bacteria</taxon>
        <taxon>Bacillati</taxon>
        <taxon>Actinomycetota</taxon>
        <taxon>Actinomycetes</taxon>
        <taxon>Micrococcales</taxon>
        <taxon>Microbacteriaceae</taxon>
        <taxon>Cryobacterium</taxon>
    </lineage>
</organism>
<evidence type="ECO:0000313" key="4">
    <source>
        <dbReference type="Proteomes" id="UP001212421"/>
    </source>
</evidence>
<proteinExistence type="predicted"/>
<dbReference type="RefSeq" id="WP_281534497.1">
    <property type="nucleotide sequence ID" value="NZ_CP075584.1"/>
</dbReference>
<sequence>MCPVPGCRAQLTTAHRAKKRDGLQHMSDGGGHSRESIFHSQGCALVEEWLGRDFPKSHVQREEYTNELGERRADVLLTGPAGERVAFEIQYSPITPDAWRNRHDSYRRQNIADVWLFGHTGKQLQLRPNGTVSVKPTHEAVVELGSALMFINPEQELIAVAVGQGRVFKAALDGYGDEEVQVCDVLDAAILELRPVAEFRPTNGRGLGGNWLDGLYSRTDNLRRHNESERARAAEQRERAAREWESIRLEKIARQARWEERRRPEQEKIRRLFSSVERWGRSEALTSITSYFGDFLRGRIEMNENSTAPSVRLIRWQCVVYFDLIAGRDKEFRNA</sequence>
<dbReference type="Proteomes" id="UP001212421">
    <property type="component" value="Chromosome"/>
</dbReference>
<gene>
    <name evidence="3" type="ORF">KIV56_17220</name>
</gene>
<accession>A0ABY7NBL6</accession>
<feature type="domain" description="Competence protein CoiA nuclease-like" evidence="2">
    <location>
        <begin position="35"/>
        <end position="155"/>
    </location>
</feature>
<keyword evidence="4" id="KW-1185">Reference proteome</keyword>
<dbReference type="EMBL" id="CP075584">
    <property type="protein sequence ID" value="WBM79886.1"/>
    <property type="molecule type" value="Genomic_DNA"/>
</dbReference>
<dbReference type="Pfam" id="PF06054">
    <property type="entry name" value="CoiA_nuc"/>
    <property type="match status" value="1"/>
</dbReference>
<evidence type="ECO:0000313" key="3">
    <source>
        <dbReference type="EMBL" id="WBM79886.1"/>
    </source>
</evidence>
<reference evidence="3 4" key="1">
    <citation type="submission" date="2021-05" db="EMBL/GenBank/DDBJ databases">
        <authorList>
            <person name="Kumar R."/>
            <person name="Kumar A."/>
            <person name="Mukhia S."/>
        </authorList>
    </citation>
    <scope>NUCLEOTIDE SEQUENCE [LARGE SCALE GENOMIC DNA]</scope>
    <source>
        <strain evidence="3 4">ERMR7:08</strain>
    </source>
</reference>
<evidence type="ECO:0000259" key="2">
    <source>
        <dbReference type="Pfam" id="PF06054"/>
    </source>
</evidence>
<feature type="region of interest" description="Disordered" evidence="1">
    <location>
        <begin position="14"/>
        <end position="34"/>
    </location>
</feature>
<protein>
    <recommendedName>
        <fullName evidence="2">Competence protein CoiA nuclease-like domain-containing protein</fullName>
    </recommendedName>
</protein>
<evidence type="ECO:0000256" key="1">
    <source>
        <dbReference type="SAM" id="MobiDB-lite"/>
    </source>
</evidence>
<name>A0ABY7NBL6_9MICO</name>
<dbReference type="InterPro" id="IPR010330">
    <property type="entry name" value="CoiA_nuc"/>
</dbReference>